<evidence type="ECO:0000313" key="2">
    <source>
        <dbReference type="Proteomes" id="UP001150678"/>
    </source>
</evidence>
<accession>A0A9X4D6R4</accession>
<dbReference type="AlphaFoldDB" id="A0A9X4D6R4"/>
<dbReference type="RefSeq" id="WP_274079690.1">
    <property type="nucleotide sequence ID" value="NZ_JANIAN010000043.1"/>
</dbReference>
<proteinExistence type="predicted"/>
<sequence>MNIIATMALRRALGRRNSVQSRAAARVSAAEAKTPKALSQPVSITGPINRYMFLQGREWAIDMVASLRAAPVELVIERLTGAAAGRPGSYAAGIDSVVDELKGADATGQAEKENLTRQAGRKV</sequence>
<gene>
    <name evidence="1" type="ORF">NP533_24035</name>
</gene>
<reference evidence="1" key="1">
    <citation type="submission" date="2022-07" db="EMBL/GenBank/DDBJ databases">
        <title>Multi-strain Analysis of Pseudomonas putida Reveals Metabolic and Genetic Diversity.</title>
        <authorList>
            <person name="Monk J.M."/>
        </authorList>
    </citation>
    <scope>NUCLEOTIDE SEQUENCE</scope>
    <source>
        <strain evidence="1">17514</strain>
    </source>
</reference>
<organism evidence="1 2">
    <name type="scientific">Pseudomonas asiatica</name>
    <dbReference type="NCBI Taxonomy" id="2219225"/>
    <lineage>
        <taxon>Bacteria</taxon>
        <taxon>Pseudomonadati</taxon>
        <taxon>Pseudomonadota</taxon>
        <taxon>Gammaproteobacteria</taxon>
        <taxon>Pseudomonadales</taxon>
        <taxon>Pseudomonadaceae</taxon>
        <taxon>Pseudomonas</taxon>
    </lineage>
</organism>
<name>A0A9X4D6R4_9PSED</name>
<comment type="caution">
    <text evidence="1">The sequence shown here is derived from an EMBL/GenBank/DDBJ whole genome shotgun (WGS) entry which is preliminary data.</text>
</comment>
<protein>
    <submittedName>
        <fullName evidence="1">Uncharacterized protein</fullName>
    </submittedName>
</protein>
<dbReference type="Proteomes" id="UP001150678">
    <property type="component" value="Unassembled WGS sequence"/>
</dbReference>
<evidence type="ECO:0000313" key="1">
    <source>
        <dbReference type="EMBL" id="MDD2109257.1"/>
    </source>
</evidence>
<dbReference type="EMBL" id="JANIAN010000043">
    <property type="protein sequence ID" value="MDD2109257.1"/>
    <property type="molecule type" value="Genomic_DNA"/>
</dbReference>